<evidence type="ECO:0000313" key="1">
    <source>
        <dbReference type="EMBL" id="KAB5588666.1"/>
    </source>
</evidence>
<dbReference type="Proteomes" id="UP000383932">
    <property type="component" value="Unassembled WGS sequence"/>
</dbReference>
<sequence length="232" mass="27353">MHVPSTHVLETSHHELFQWSGYLETEMSTPPNASRNASNTFSRAKRRLLGLEDPVQIHFKAEWKEGNPLFDWLYRRRHLPIHMLQLRKERESPYFHEYIAFSLQKNGGCFRIDRRQRPDENAPMDSIYTNGVEPYDTIEQITSLDHSEYNTSDCLVAIEFKTDVDLDAIIRICRAIHQHPNAKVYTLQRYNCYFFAQTILLGTARWVITSNLEESRDTQGDPVLMFLYPYDH</sequence>
<comment type="caution">
    <text evidence="1">The sequence shown here is derived from an EMBL/GenBank/DDBJ whole genome shotgun (WGS) entry which is preliminary data.</text>
</comment>
<proteinExistence type="predicted"/>
<organism evidence="1 2">
    <name type="scientific">Ceratobasidium theobromae</name>
    <dbReference type="NCBI Taxonomy" id="1582974"/>
    <lineage>
        <taxon>Eukaryota</taxon>
        <taxon>Fungi</taxon>
        <taxon>Dikarya</taxon>
        <taxon>Basidiomycota</taxon>
        <taxon>Agaricomycotina</taxon>
        <taxon>Agaricomycetes</taxon>
        <taxon>Cantharellales</taxon>
        <taxon>Ceratobasidiaceae</taxon>
        <taxon>Ceratobasidium</taxon>
    </lineage>
</organism>
<keyword evidence="2" id="KW-1185">Reference proteome</keyword>
<name>A0A5N5QB79_9AGAM</name>
<dbReference type="OrthoDB" id="3269726at2759"/>
<dbReference type="AlphaFoldDB" id="A0A5N5QB79"/>
<evidence type="ECO:0000313" key="2">
    <source>
        <dbReference type="Proteomes" id="UP000383932"/>
    </source>
</evidence>
<dbReference type="EMBL" id="SSOP01000395">
    <property type="protein sequence ID" value="KAB5588666.1"/>
    <property type="molecule type" value="Genomic_DNA"/>
</dbReference>
<protein>
    <submittedName>
        <fullName evidence="1">Replicase polyprotein 1a</fullName>
    </submittedName>
</protein>
<reference evidence="1 2" key="1">
    <citation type="journal article" date="2019" name="Fungal Biol. Biotechnol.">
        <title>Draft genome sequence of fastidious pathogen Ceratobasidium theobromae, which causes vascular-streak dieback in Theobroma cacao.</title>
        <authorList>
            <person name="Ali S.S."/>
            <person name="Asman A."/>
            <person name="Shao J."/>
            <person name="Firmansyah A.P."/>
            <person name="Susilo A.W."/>
            <person name="Rosmana A."/>
            <person name="McMahon P."/>
            <person name="Junaid M."/>
            <person name="Guest D."/>
            <person name="Kheng T.Y."/>
            <person name="Meinhardt L.W."/>
            <person name="Bailey B.A."/>
        </authorList>
    </citation>
    <scope>NUCLEOTIDE SEQUENCE [LARGE SCALE GENOMIC DNA]</scope>
    <source>
        <strain evidence="1 2">CT2</strain>
    </source>
</reference>
<accession>A0A5N5QB79</accession>
<gene>
    <name evidence="1" type="ORF">CTheo_7893</name>
</gene>